<keyword evidence="4 6" id="KW-0807">Transducer</keyword>
<sequence length="564" mass="61536">MKSLLNFRSIKTKMIVGFMVVVLFIVIYGIYNYVTLHKMNDSTEKVLDEDLPLLIANEQLAKIMAELLATSRGYVLSGDPSYRELFNEGLEQGAHFEKEVQAIGANEEFNALMTKTDEWIEMMIEDVFTEYDNGKKELALQNLIKTNEDARELMFGYQKLAEDRESVIINNQNVNLSSGKFALTIVVAVTVLVLVFSMIIAFVTSNSISKPLKAVMNRMVSIASGDLSGKPLQTNLKDEIGQLVEATNEMTNNTHTLLEQMNGVSHTVSSQSEELTQSASEVMAGTEQITITMEELAKGSETQANNAGDLSNVMGAFVSKVEEANENGEQIQQSSNEVLNMTNKGHKLMERSTEQMAKINQIVHDAVQKVEGLDTHSQKISSLVSVIQDIADQTNLLALNAAIEAARAGEQGQGFAVVADEVRKLAEQSSDSVSNITTIVNDIQSESNFVTSSLQEGYKEVEQGTTQIITTGETFNQISSAVTEMANKISIVSANLRDILTDSQGMSSSIQEVAAITEESAAGVEETSASSEQASSAMQEVTSSANDLARLAEELNELVLQFKI</sequence>
<evidence type="ECO:0000259" key="9">
    <source>
        <dbReference type="PROSITE" id="PS50885"/>
    </source>
</evidence>
<dbReference type="InterPro" id="IPR004089">
    <property type="entry name" value="MCPsignal_dom"/>
</dbReference>
<keyword evidence="11" id="KW-1185">Reference proteome</keyword>
<dbReference type="Pfam" id="PF00672">
    <property type="entry name" value="HAMP"/>
    <property type="match status" value="1"/>
</dbReference>
<protein>
    <submittedName>
        <fullName evidence="10">Methyl-accepting chemotaxis protein</fullName>
    </submittedName>
</protein>
<proteinExistence type="inferred from homology"/>
<dbReference type="AlphaFoldDB" id="A0A2V3W7Y5"/>
<keyword evidence="7" id="KW-0812">Transmembrane</keyword>
<evidence type="ECO:0000256" key="5">
    <source>
        <dbReference type="ARBA" id="ARBA00029447"/>
    </source>
</evidence>
<dbReference type="OrthoDB" id="2443859at2"/>
<evidence type="ECO:0000256" key="4">
    <source>
        <dbReference type="ARBA" id="ARBA00023224"/>
    </source>
</evidence>
<keyword evidence="2" id="KW-1003">Cell membrane</keyword>
<dbReference type="Proteomes" id="UP000247978">
    <property type="component" value="Unassembled WGS sequence"/>
</dbReference>
<comment type="similarity">
    <text evidence="5">Belongs to the methyl-accepting chemotaxis (MCP) protein family.</text>
</comment>
<dbReference type="Pfam" id="PF12729">
    <property type="entry name" value="4HB_MCP_1"/>
    <property type="match status" value="1"/>
</dbReference>
<evidence type="ECO:0000256" key="2">
    <source>
        <dbReference type="ARBA" id="ARBA00022475"/>
    </source>
</evidence>
<dbReference type="EMBL" id="QJJQ01000001">
    <property type="protein sequence ID" value="PXW90232.1"/>
    <property type="molecule type" value="Genomic_DNA"/>
</dbReference>
<accession>A0A2V3W7Y5</accession>
<keyword evidence="7" id="KW-1133">Transmembrane helix</keyword>
<feature type="domain" description="HAMP" evidence="9">
    <location>
        <begin position="206"/>
        <end position="259"/>
    </location>
</feature>
<evidence type="ECO:0000256" key="1">
    <source>
        <dbReference type="ARBA" id="ARBA00004236"/>
    </source>
</evidence>
<dbReference type="SMART" id="SM00283">
    <property type="entry name" value="MA"/>
    <property type="match status" value="1"/>
</dbReference>
<dbReference type="InterPro" id="IPR003660">
    <property type="entry name" value="HAMP_dom"/>
</dbReference>
<keyword evidence="3 7" id="KW-0472">Membrane</keyword>
<dbReference type="Gene3D" id="6.10.340.10">
    <property type="match status" value="1"/>
</dbReference>
<dbReference type="Gene3D" id="1.10.287.950">
    <property type="entry name" value="Methyl-accepting chemotaxis protein"/>
    <property type="match status" value="1"/>
</dbReference>
<dbReference type="SUPFAM" id="SSF58104">
    <property type="entry name" value="Methyl-accepting chemotaxis protein (MCP) signaling domain"/>
    <property type="match status" value="1"/>
</dbReference>
<organism evidence="10 11">
    <name type="scientific">Pseudogracilibacillus auburnensis</name>
    <dbReference type="NCBI Taxonomy" id="1494959"/>
    <lineage>
        <taxon>Bacteria</taxon>
        <taxon>Bacillati</taxon>
        <taxon>Bacillota</taxon>
        <taxon>Bacilli</taxon>
        <taxon>Bacillales</taxon>
        <taxon>Bacillaceae</taxon>
        <taxon>Pseudogracilibacillus</taxon>
    </lineage>
</organism>
<dbReference type="Pfam" id="PF00015">
    <property type="entry name" value="MCPsignal"/>
    <property type="match status" value="1"/>
</dbReference>
<dbReference type="CDD" id="cd11386">
    <property type="entry name" value="MCP_signal"/>
    <property type="match status" value="1"/>
</dbReference>
<evidence type="ECO:0000313" key="10">
    <source>
        <dbReference type="EMBL" id="PXW90232.1"/>
    </source>
</evidence>
<comment type="subcellular location">
    <subcellularLocation>
        <location evidence="1">Cell membrane</location>
    </subcellularLocation>
</comment>
<dbReference type="PANTHER" id="PTHR32089:SF112">
    <property type="entry name" value="LYSOZYME-LIKE PROTEIN-RELATED"/>
    <property type="match status" value="1"/>
</dbReference>
<evidence type="ECO:0000256" key="6">
    <source>
        <dbReference type="PROSITE-ProRule" id="PRU00284"/>
    </source>
</evidence>
<feature type="transmembrane region" description="Helical" evidence="7">
    <location>
        <begin position="12"/>
        <end position="31"/>
    </location>
</feature>
<evidence type="ECO:0000256" key="7">
    <source>
        <dbReference type="SAM" id="Phobius"/>
    </source>
</evidence>
<reference evidence="10 11" key="1">
    <citation type="submission" date="2018-05" db="EMBL/GenBank/DDBJ databases">
        <title>Genomic Encyclopedia of Type Strains, Phase IV (KMG-IV): sequencing the most valuable type-strain genomes for metagenomic binning, comparative biology and taxonomic classification.</title>
        <authorList>
            <person name="Goeker M."/>
        </authorList>
    </citation>
    <scope>NUCLEOTIDE SEQUENCE [LARGE SCALE GENOMIC DNA]</scope>
    <source>
        <strain evidence="10 11">DSM 28556</strain>
    </source>
</reference>
<evidence type="ECO:0000313" key="11">
    <source>
        <dbReference type="Proteomes" id="UP000247978"/>
    </source>
</evidence>
<dbReference type="CDD" id="cd06225">
    <property type="entry name" value="HAMP"/>
    <property type="match status" value="1"/>
</dbReference>
<dbReference type="SMART" id="SM00304">
    <property type="entry name" value="HAMP"/>
    <property type="match status" value="1"/>
</dbReference>
<feature type="domain" description="Methyl-accepting transducer" evidence="8">
    <location>
        <begin position="278"/>
        <end position="535"/>
    </location>
</feature>
<dbReference type="PROSITE" id="PS50111">
    <property type="entry name" value="CHEMOTAXIS_TRANSDUC_2"/>
    <property type="match status" value="1"/>
</dbReference>
<gene>
    <name evidence="10" type="ORF">DFR56_101143</name>
</gene>
<dbReference type="RefSeq" id="WP_110393508.1">
    <property type="nucleotide sequence ID" value="NZ_JBHUHB010000001.1"/>
</dbReference>
<evidence type="ECO:0000259" key="8">
    <source>
        <dbReference type="PROSITE" id="PS50111"/>
    </source>
</evidence>
<comment type="caution">
    <text evidence="10">The sequence shown here is derived from an EMBL/GenBank/DDBJ whole genome shotgun (WGS) entry which is preliminary data.</text>
</comment>
<evidence type="ECO:0000256" key="3">
    <source>
        <dbReference type="ARBA" id="ARBA00023136"/>
    </source>
</evidence>
<dbReference type="GO" id="GO:0005886">
    <property type="term" value="C:plasma membrane"/>
    <property type="evidence" value="ECO:0007669"/>
    <property type="project" value="UniProtKB-SubCell"/>
</dbReference>
<dbReference type="PROSITE" id="PS50885">
    <property type="entry name" value="HAMP"/>
    <property type="match status" value="1"/>
</dbReference>
<name>A0A2V3W7Y5_9BACI</name>
<feature type="transmembrane region" description="Helical" evidence="7">
    <location>
        <begin position="181"/>
        <end position="203"/>
    </location>
</feature>
<dbReference type="InterPro" id="IPR024478">
    <property type="entry name" value="HlyB_4HB_MCP"/>
</dbReference>
<dbReference type="GO" id="GO:0007165">
    <property type="term" value="P:signal transduction"/>
    <property type="evidence" value="ECO:0007669"/>
    <property type="project" value="UniProtKB-KW"/>
</dbReference>
<dbReference type="PANTHER" id="PTHR32089">
    <property type="entry name" value="METHYL-ACCEPTING CHEMOTAXIS PROTEIN MCPB"/>
    <property type="match status" value="1"/>
</dbReference>